<keyword evidence="2" id="KW-0067">ATP-binding</keyword>
<dbReference type="SUPFAM" id="SSF55608">
    <property type="entry name" value="Homing endonucleases"/>
    <property type="match status" value="1"/>
</dbReference>
<dbReference type="AlphaFoldDB" id="A0A9Q0RF92"/>
<dbReference type="SUPFAM" id="SSF52540">
    <property type="entry name" value="P-loop containing nucleoside triphosphate hydrolases"/>
    <property type="match status" value="2"/>
</dbReference>
<dbReference type="Pfam" id="PF00004">
    <property type="entry name" value="AAA"/>
    <property type="match status" value="1"/>
</dbReference>
<evidence type="ECO:0000256" key="2">
    <source>
        <dbReference type="ARBA" id="ARBA00022840"/>
    </source>
</evidence>
<dbReference type="PROSITE" id="PS50819">
    <property type="entry name" value="INTEIN_ENDONUCLEASE"/>
    <property type="match status" value="1"/>
</dbReference>
<dbReference type="GO" id="GO:0005694">
    <property type="term" value="C:chromosome"/>
    <property type="evidence" value="ECO:0007669"/>
    <property type="project" value="TreeGrafter"/>
</dbReference>
<dbReference type="InterPro" id="IPR003959">
    <property type="entry name" value="ATPase_AAA_core"/>
</dbReference>
<dbReference type="SUPFAM" id="SSF51294">
    <property type="entry name" value="Hedgehog/intein (Hint) domain"/>
    <property type="match status" value="1"/>
</dbReference>
<dbReference type="GO" id="GO:0005524">
    <property type="term" value="F:ATP binding"/>
    <property type="evidence" value="ECO:0007669"/>
    <property type="project" value="UniProtKB-KW"/>
</dbReference>
<organism evidence="4 5">
    <name type="scientific">Anaeramoeba ignava</name>
    <name type="common">Anaerobic marine amoeba</name>
    <dbReference type="NCBI Taxonomy" id="1746090"/>
    <lineage>
        <taxon>Eukaryota</taxon>
        <taxon>Metamonada</taxon>
        <taxon>Anaeramoebidae</taxon>
        <taxon>Anaeramoeba</taxon>
    </lineage>
</organism>
<keyword evidence="1" id="KW-0547">Nucleotide-binding</keyword>
<dbReference type="Gene3D" id="3.10.28.10">
    <property type="entry name" value="Homing endonucleases"/>
    <property type="match status" value="1"/>
</dbReference>
<dbReference type="InterPro" id="IPR007868">
    <property type="entry name" value="Hom_end_hint"/>
</dbReference>
<keyword evidence="5" id="KW-1185">Reference proteome</keyword>
<evidence type="ECO:0000313" key="5">
    <source>
        <dbReference type="Proteomes" id="UP001149090"/>
    </source>
</evidence>
<sequence>MSFIIEIEVEISTKSYIEFSTIKELIYEKIKNEKVIKILEKKTINFSNEKILNENVEKITVNKETQEKENLSIDPNLKISEVETKIYVYQLNEEPILEENVDSEDADLSACFQWILPSKQFNGLWESLFFEENLKQNLINYILTTVLFSEKKVDSNLISFNRVVLFHGPSGTGKCLAPGTSVLMFDGGIKKVEDVLIGDQLMGDDSNPRNVLSICCGKDQMYKIIPKKGQPWICNEPHILCLKKKSQNDPNYNDQNSIIEISVKDYLQKSSYWKSHYKLYKTYIDFIEKEVDLDPYIVGYLLGNCSCNSKKISIENDKISQYFSEYLKNYHLCLEKEKNGEYNIYIQDGKKFSAYGYEKNLFYQRLLKYNLGDHKRIPIDYKCNSRNIRLSLLAGLFDSFGSYENNCYKFCGESEKLIEDIIYIARSLGFSAEKKDISSKSKNSNENYECFICGSELEELPILSYYKKGNPQKNKSDCLLTEFEIESVGIGEYFGFEIDGNGRFLLGDFTVTHNTSLCRALSQKLSIKFSNKYAFCQLIEINTHSLFSKWFSESGKLVMKLFKKIRELIEDQGSFVFLLIDEVESLATARKSAMSGAEPSDAIRVVNALLTQIRSTQTISKSFVDRADLKQYIGLPTQKARYEILRSCTEELMRVGIITPRRSLLDCESIELLRDSKKNETTNSSLLFYQIAEKCEGYSGRTLRKLPLITHSFFLQKPIVSISEFISAFFKAVEKEKIDRSKLEFLN</sequence>
<dbReference type="Pfam" id="PF23242">
    <property type="entry name" value="AAA_lid_TRIP13_C"/>
    <property type="match status" value="1"/>
</dbReference>
<dbReference type="Gene3D" id="3.40.50.300">
    <property type="entry name" value="P-loop containing nucleotide triphosphate hydrolases"/>
    <property type="match status" value="1"/>
</dbReference>
<dbReference type="GO" id="GO:0007131">
    <property type="term" value="P:reciprocal meiotic recombination"/>
    <property type="evidence" value="ECO:0007669"/>
    <property type="project" value="TreeGrafter"/>
</dbReference>
<comment type="caution">
    <text evidence="4">The sequence shown here is derived from an EMBL/GenBank/DDBJ whole genome shotgun (WGS) entry which is preliminary data.</text>
</comment>
<dbReference type="Pfam" id="PF05204">
    <property type="entry name" value="Hom_end"/>
    <property type="match status" value="1"/>
</dbReference>
<dbReference type="OrthoDB" id="10042665at2759"/>
<accession>A0A9Q0RF92</accession>
<dbReference type="InterPro" id="IPR058249">
    <property type="entry name" value="Pch2_C"/>
</dbReference>
<feature type="domain" description="DOD-type homing endonuclease" evidence="3">
    <location>
        <begin position="297"/>
        <end position="430"/>
    </location>
</feature>
<reference evidence="4" key="1">
    <citation type="submission" date="2022-10" db="EMBL/GenBank/DDBJ databases">
        <title>Novel sulphate-reducing endosymbionts in the free-living metamonad Anaeramoeba.</title>
        <authorList>
            <person name="Jerlstrom-Hultqvist J."/>
            <person name="Cepicka I."/>
            <person name="Gallot-Lavallee L."/>
            <person name="Salas-Leiva D."/>
            <person name="Curtis B.A."/>
            <person name="Zahonova K."/>
            <person name="Pipaliya S."/>
            <person name="Dacks J."/>
            <person name="Roger A.J."/>
        </authorList>
    </citation>
    <scope>NUCLEOTIDE SEQUENCE</scope>
    <source>
        <strain evidence="4">BMAN</strain>
    </source>
</reference>
<dbReference type="GO" id="GO:0004519">
    <property type="term" value="F:endonuclease activity"/>
    <property type="evidence" value="ECO:0007669"/>
    <property type="project" value="InterPro"/>
</dbReference>
<evidence type="ECO:0000313" key="4">
    <source>
        <dbReference type="EMBL" id="KAJ5078626.1"/>
    </source>
</evidence>
<dbReference type="Pfam" id="PF05203">
    <property type="entry name" value="Hom_end_hint"/>
    <property type="match status" value="1"/>
</dbReference>
<evidence type="ECO:0000256" key="1">
    <source>
        <dbReference type="ARBA" id="ARBA00022741"/>
    </source>
</evidence>
<protein>
    <submittedName>
        <fullName evidence="4">Intein-containing pachytene checkpoint protein</fullName>
    </submittedName>
</protein>
<dbReference type="EMBL" id="JAPDFW010000053">
    <property type="protein sequence ID" value="KAJ5078626.1"/>
    <property type="molecule type" value="Genomic_DNA"/>
</dbReference>
<dbReference type="GO" id="GO:0003677">
    <property type="term" value="F:DNA binding"/>
    <property type="evidence" value="ECO:0007669"/>
    <property type="project" value="InterPro"/>
</dbReference>
<dbReference type="PANTHER" id="PTHR45991:SF1">
    <property type="entry name" value="PACHYTENE CHECKPOINT PROTEIN 2 HOMOLOG"/>
    <property type="match status" value="1"/>
</dbReference>
<dbReference type="GO" id="GO:0005634">
    <property type="term" value="C:nucleus"/>
    <property type="evidence" value="ECO:0007669"/>
    <property type="project" value="TreeGrafter"/>
</dbReference>
<evidence type="ECO:0000259" key="3">
    <source>
        <dbReference type="PROSITE" id="PS50819"/>
    </source>
</evidence>
<gene>
    <name evidence="4" type="ORF">M0811_04951</name>
</gene>
<dbReference type="InterPro" id="IPR007869">
    <property type="entry name" value="Homing_endonuc_PI-Sce"/>
</dbReference>
<dbReference type="GO" id="GO:0016887">
    <property type="term" value="F:ATP hydrolysis activity"/>
    <property type="evidence" value="ECO:0007669"/>
    <property type="project" value="InterPro"/>
</dbReference>
<dbReference type="InterPro" id="IPR036844">
    <property type="entry name" value="Hint_dom_sf"/>
</dbReference>
<dbReference type="InterPro" id="IPR044539">
    <property type="entry name" value="Pch2-like"/>
</dbReference>
<dbReference type="InterPro" id="IPR027417">
    <property type="entry name" value="P-loop_NTPase"/>
</dbReference>
<proteinExistence type="predicted"/>
<dbReference type="PANTHER" id="PTHR45991">
    <property type="entry name" value="PACHYTENE CHECKPOINT PROTEIN 2"/>
    <property type="match status" value="1"/>
</dbReference>
<dbReference type="GO" id="GO:0030908">
    <property type="term" value="P:protein splicing"/>
    <property type="evidence" value="ECO:0007669"/>
    <property type="project" value="InterPro"/>
</dbReference>
<dbReference type="GO" id="GO:0051598">
    <property type="term" value="P:meiotic recombination checkpoint signaling"/>
    <property type="evidence" value="ECO:0007669"/>
    <property type="project" value="TreeGrafter"/>
</dbReference>
<dbReference type="InterPro" id="IPR004042">
    <property type="entry name" value="Intein_endonuc_central"/>
</dbReference>
<dbReference type="Gene3D" id="2.170.16.10">
    <property type="entry name" value="Hedgehog/Intein (Hint) domain"/>
    <property type="match status" value="1"/>
</dbReference>
<dbReference type="InterPro" id="IPR027434">
    <property type="entry name" value="Homing_endonucl"/>
</dbReference>
<dbReference type="Pfam" id="PF23563">
    <property type="entry name" value="TRIP13_N"/>
    <property type="match status" value="1"/>
</dbReference>
<dbReference type="Proteomes" id="UP001149090">
    <property type="component" value="Unassembled WGS sequence"/>
</dbReference>
<name>A0A9Q0RF92_ANAIG</name>